<proteinExistence type="predicted"/>
<dbReference type="AlphaFoldDB" id="J3P0I1"/>
<accession>J3P0I1</accession>
<reference evidence="3" key="5">
    <citation type="submission" date="2018-04" db="UniProtKB">
        <authorList>
            <consortium name="EnsemblFungi"/>
        </authorList>
    </citation>
    <scope>IDENTIFICATION</scope>
    <source>
        <strain evidence="3">R3-111a-1</strain>
    </source>
</reference>
<reference evidence="4" key="1">
    <citation type="submission" date="2010-07" db="EMBL/GenBank/DDBJ databases">
        <title>The genome sequence of Gaeumannomyces graminis var. tritici strain R3-111a-1.</title>
        <authorList>
            <consortium name="The Broad Institute Genome Sequencing Platform"/>
            <person name="Ma L.-J."/>
            <person name="Dead R."/>
            <person name="Young S."/>
            <person name="Zeng Q."/>
            <person name="Koehrsen M."/>
            <person name="Alvarado L."/>
            <person name="Berlin A."/>
            <person name="Chapman S.B."/>
            <person name="Chen Z."/>
            <person name="Freedman E."/>
            <person name="Gellesch M."/>
            <person name="Goldberg J."/>
            <person name="Griggs A."/>
            <person name="Gujja S."/>
            <person name="Heilman E.R."/>
            <person name="Heiman D."/>
            <person name="Hepburn T."/>
            <person name="Howarth C."/>
            <person name="Jen D."/>
            <person name="Larson L."/>
            <person name="Mehta T."/>
            <person name="Neiman D."/>
            <person name="Pearson M."/>
            <person name="Roberts A."/>
            <person name="Saif S."/>
            <person name="Shea T."/>
            <person name="Shenoy N."/>
            <person name="Sisk P."/>
            <person name="Stolte C."/>
            <person name="Sykes S."/>
            <person name="Walk T."/>
            <person name="White J."/>
            <person name="Yandava C."/>
            <person name="Haas B."/>
            <person name="Nusbaum C."/>
            <person name="Birren B."/>
        </authorList>
    </citation>
    <scope>NUCLEOTIDE SEQUENCE [LARGE SCALE GENOMIC DNA]</scope>
    <source>
        <strain evidence="4">R3-111a-1</strain>
    </source>
</reference>
<dbReference type="EnsemblFungi" id="EJT77114">
    <property type="protein sequence ID" value="EJT77114"/>
    <property type="gene ID" value="GGTG_07026"/>
</dbReference>
<evidence type="ECO:0000313" key="3">
    <source>
        <dbReference type="EnsemblFungi" id="EJT77114"/>
    </source>
</evidence>
<dbReference type="STRING" id="644352.J3P0I1"/>
<feature type="compositionally biased region" description="Low complexity" evidence="1">
    <location>
        <begin position="202"/>
        <end position="211"/>
    </location>
</feature>
<dbReference type="Gene3D" id="3.30.450.40">
    <property type="match status" value="1"/>
</dbReference>
<dbReference type="EMBL" id="GL385397">
    <property type="protein sequence ID" value="EJT77114.1"/>
    <property type="molecule type" value="Genomic_DNA"/>
</dbReference>
<dbReference type="VEuPathDB" id="FungiDB:GGTG_07026"/>
<keyword evidence="4" id="KW-1185">Reference proteome</keyword>
<organism evidence="2">
    <name type="scientific">Gaeumannomyces tritici (strain R3-111a-1)</name>
    <name type="common">Wheat and barley take-all root rot fungus</name>
    <name type="synonym">Gaeumannomyces graminis var. tritici</name>
    <dbReference type="NCBI Taxonomy" id="644352"/>
    <lineage>
        <taxon>Eukaryota</taxon>
        <taxon>Fungi</taxon>
        <taxon>Dikarya</taxon>
        <taxon>Ascomycota</taxon>
        <taxon>Pezizomycotina</taxon>
        <taxon>Sordariomycetes</taxon>
        <taxon>Sordariomycetidae</taxon>
        <taxon>Magnaporthales</taxon>
        <taxon>Magnaporthaceae</taxon>
        <taxon>Gaeumannomyces</taxon>
    </lineage>
</organism>
<evidence type="ECO:0000256" key="1">
    <source>
        <dbReference type="SAM" id="MobiDB-lite"/>
    </source>
</evidence>
<feature type="region of interest" description="Disordered" evidence="1">
    <location>
        <begin position="50"/>
        <end position="73"/>
    </location>
</feature>
<evidence type="ECO:0000313" key="4">
    <source>
        <dbReference type="Proteomes" id="UP000006039"/>
    </source>
</evidence>
<dbReference type="RefSeq" id="XP_009223114.1">
    <property type="nucleotide sequence ID" value="XM_009224850.1"/>
</dbReference>
<sequence>MVHADASNFAPGVTKDEAYRQVLEQAEALFEGQRNWVRAAFRVSSAHLNRHANRPKNATPNIGLQPLQHGRPPVARLQVPAGTEQRRQLGRLLHPGPEAGPGRPAAADPRPVPGQGGVPDHRLRPRRVRRRRRDARRPAGARRRRLPGPHRLRLGEPERGGRARRRRRARGRRRRRQGGGHHRRRLRRARRLRRRRPRLAREAGGAYCEEL</sequence>
<dbReference type="HOGENOM" id="CLU_1304931_0_0_1"/>
<dbReference type="GeneID" id="20347484"/>
<dbReference type="Proteomes" id="UP000006039">
    <property type="component" value="Unassembled WGS sequence"/>
</dbReference>
<evidence type="ECO:0000313" key="2">
    <source>
        <dbReference type="EMBL" id="EJT77114.1"/>
    </source>
</evidence>
<dbReference type="eggNOG" id="ENOG502RUE5">
    <property type="taxonomic scope" value="Eukaryota"/>
</dbReference>
<reference evidence="2" key="3">
    <citation type="submission" date="2010-09" db="EMBL/GenBank/DDBJ databases">
        <title>Annotation of Gaeumannomyces graminis var. tritici R3-111a-1.</title>
        <authorList>
            <consortium name="The Broad Institute Genome Sequencing Platform"/>
            <person name="Ma L.-J."/>
            <person name="Dead R."/>
            <person name="Young S.K."/>
            <person name="Zeng Q."/>
            <person name="Gargeya S."/>
            <person name="Fitzgerald M."/>
            <person name="Haas B."/>
            <person name="Abouelleil A."/>
            <person name="Alvarado L."/>
            <person name="Arachchi H.M."/>
            <person name="Berlin A."/>
            <person name="Brown A."/>
            <person name="Chapman S.B."/>
            <person name="Chen Z."/>
            <person name="Dunbar C."/>
            <person name="Freedman E."/>
            <person name="Gearin G."/>
            <person name="Gellesch M."/>
            <person name="Goldberg J."/>
            <person name="Griggs A."/>
            <person name="Gujja S."/>
            <person name="Heiman D."/>
            <person name="Howarth C."/>
            <person name="Larson L."/>
            <person name="Lui A."/>
            <person name="MacDonald P.J.P."/>
            <person name="Mehta T."/>
            <person name="Montmayeur A."/>
            <person name="Murphy C."/>
            <person name="Neiman D."/>
            <person name="Pearson M."/>
            <person name="Priest M."/>
            <person name="Roberts A."/>
            <person name="Saif S."/>
            <person name="Shea T."/>
            <person name="Shenoy N."/>
            <person name="Sisk P."/>
            <person name="Stolte C."/>
            <person name="Sykes S."/>
            <person name="Yandava C."/>
            <person name="Wortman J."/>
            <person name="Nusbaum C."/>
            <person name="Birren B."/>
        </authorList>
    </citation>
    <scope>NUCLEOTIDE SEQUENCE</scope>
    <source>
        <strain evidence="2">R3-111a-1</strain>
    </source>
</reference>
<protein>
    <submittedName>
        <fullName evidence="2 3">Uncharacterized protein</fullName>
    </submittedName>
</protein>
<feature type="compositionally biased region" description="Basic residues" evidence="1">
    <location>
        <begin position="123"/>
        <end position="152"/>
    </location>
</feature>
<feature type="region of interest" description="Disordered" evidence="1">
    <location>
        <begin position="92"/>
        <end position="211"/>
    </location>
</feature>
<feature type="compositionally biased region" description="Basic residues" evidence="1">
    <location>
        <begin position="162"/>
        <end position="198"/>
    </location>
</feature>
<dbReference type="OrthoDB" id="15735at2759"/>
<reference evidence="2" key="2">
    <citation type="submission" date="2010-07" db="EMBL/GenBank/DDBJ databases">
        <authorList>
            <consortium name="The Broad Institute Genome Sequencing Platform"/>
            <consortium name="Broad Institute Genome Sequencing Center for Infectious Disease"/>
            <person name="Ma L.-J."/>
            <person name="Dead R."/>
            <person name="Young S."/>
            <person name="Zeng Q."/>
            <person name="Koehrsen M."/>
            <person name="Alvarado L."/>
            <person name="Berlin A."/>
            <person name="Chapman S.B."/>
            <person name="Chen Z."/>
            <person name="Freedman E."/>
            <person name="Gellesch M."/>
            <person name="Goldberg J."/>
            <person name="Griggs A."/>
            <person name="Gujja S."/>
            <person name="Heilman E.R."/>
            <person name="Heiman D."/>
            <person name="Hepburn T."/>
            <person name="Howarth C."/>
            <person name="Jen D."/>
            <person name="Larson L."/>
            <person name="Mehta T."/>
            <person name="Neiman D."/>
            <person name="Pearson M."/>
            <person name="Roberts A."/>
            <person name="Saif S."/>
            <person name="Shea T."/>
            <person name="Shenoy N."/>
            <person name="Sisk P."/>
            <person name="Stolte C."/>
            <person name="Sykes S."/>
            <person name="Walk T."/>
            <person name="White J."/>
            <person name="Yandava C."/>
            <person name="Haas B."/>
            <person name="Nusbaum C."/>
            <person name="Birren B."/>
        </authorList>
    </citation>
    <scope>NUCLEOTIDE SEQUENCE</scope>
    <source>
        <strain evidence="2">R3-111a-1</strain>
    </source>
</reference>
<dbReference type="InterPro" id="IPR029016">
    <property type="entry name" value="GAF-like_dom_sf"/>
</dbReference>
<name>J3P0I1_GAET3</name>
<reference evidence="3" key="4">
    <citation type="journal article" date="2015" name="G3 (Bethesda)">
        <title>Genome sequences of three phytopathogenic species of the Magnaporthaceae family of fungi.</title>
        <authorList>
            <person name="Okagaki L.H."/>
            <person name="Nunes C.C."/>
            <person name="Sailsbery J."/>
            <person name="Clay B."/>
            <person name="Brown D."/>
            <person name="John T."/>
            <person name="Oh Y."/>
            <person name="Young N."/>
            <person name="Fitzgerald M."/>
            <person name="Haas B.J."/>
            <person name="Zeng Q."/>
            <person name="Young S."/>
            <person name="Adiconis X."/>
            <person name="Fan L."/>
            <person name="Levin J.Z."/>
            <person name="Mitchell T.K."/>
            <person name="Okubara P.A."/>
            <person name="Farman M.L."/>
            <person name="Kohn L.M."/>
            <person name="Birren B."/>
            <person name="Ma L.-J."/>
            <person name="Dean R.A."/>
        </authorList>
    </citation>
    <scope>NUCLEOTIDE SEQUENCE</scope>
    <source>
        <strain evidence="3">R3-111a-1</strain>
    </source>
</reference>
<feature type="compositionally biased region" description="Low complexity" evidence="1">
    <location>
        <begin position="95"/>
        <end position="109"/>
    </location>
</feature>
<gene>
    <name evidence="3" type="primary">20347484</name>
    <name evidence="2" type="ORF">GGTG_07026</name>
</gene>